<organism evidence="3 4">
    <name type="scientific">Streptomyces dubilierae</name>
    <dbReference type="NCBI Taxonomy" id="3075533"/>
    <lineage>
        <taxon>Bacteria</taxon>
        <taxon>Bacillati</taxon>
        <taxon>Actinomycetota</taxon>
        <taxon>Actinomycetes</taxon>
        <taxon>Kitasatosporales</taxon>
        <taxon>Streptomycetaceae</taxon>
        <taxon>Streptomyces</taxon>
    </lineage>
</organism>
<comment type="caution">
    <text evidence="3">The sequence shown here is derived from an EMBL/GenBank/DDBJ whole genome shotgun (WGS) entry which is preliminary data.</text>
</comment>
<reference evidence="4" key="1">
    <citation type="submission" date="2023-07" db="EMBL/GenBank/DDBJ databases">
        <title>30 novel species of actinomycetes from the DSMZ collection.</title>
        <authorList>
            <person name="Nouioui I."/>
        </authorList>
    </citation>
    <scope>NUCLEOTIDE SEQUENCE [LARGE SCALE GENOMIC DNA]</scope>
    <source>
        <strain evidence="4">DSM 41921</strain>
    </source>
</reference>
<dbReference type="SUPFAM" id="SSF102405">
    <property type="entry name" value="MCP/YpsA-like"/>
    <property type="match status" value="1"/>
</dbReference>
<gene>
    <name evidence="3" type="ORF">RM641_36425</name>
</gene>
<accession>A0ABU2PM61</accession>
<evidence type="ECO:0000313" key="4">
    <source>
        <dbReference type="Proteomes" id="UP001183586"/>
    </source>
</evidence>
<dbReference type="Proteomes" id="UP001183586">
    <property type="component" value="Unassembled WGS sequence"/>
</dbReference>
<feature type="domain" description="Smf/DprA SLOG" evidence="2">
    <location>
        <begin position="67"/>
        <end position="275"/>
    </location>
</feature>
<dbReference type="PANTHER" id="PTHR43022">
    <property type="entry name" value="PROTEIN SMF"/>
    <property type="match status" value="1"/>
</dbReference>
<dbReference type="Pfam" id="PF02481">
    <property type="entry name" value="DNA_processg_A"/>
    <property type="match status" value="1"/>
</dbReference>
<keyword evidence="4" id="KW-1185">Reference proteome</keyword>
<dbReference type="RefSeq" id="WP_311689007.1">
    <property type="nucleotide sequence ID" value="NZ_JAVREU010000034.1"/>
</dbReference>
<evidence type="ECO:0000256" key="1">
    <source>
        <dbReference type="ARBA" id="ARBA00006525"/>
    </source>
</evidence>
<evidence type="ECO:0000259" key="2">
    <source>
        <dbReference type="Pfam" id="PF02481"/>
    </source>
</evidence>
<comment type="similarity">
    <text evidence="1">Belongs to the DprA/Smf family.</text>
</comment>
<sequence>MPAARTPSERSALAALAAHFAPEEVAEDLAAHSAADVWQQRVQADASGRLARYRPEEELNRSLLYCQFITRSDEGWPTALTVLGERQPLGLRVLGREHLPELTASTVAVTGNRNATAHALTTTQDYAHAIAEAGHTVTATLAFGVDAAAHRAAALTGRASLAVLPRGLDRAHPYAHASLMKQIVSSGGAVISLYPPGTPASGATHQASARLLVAVSKAVVLIEALDHSHTLRTAQAALDLHRPLLTARPAEDDIRDGGTARLIAEQRAVLCPDPAQALALL</sequence>
<dbReference type="InterPro" id="IPR057666">
    <property type="entry name" value="DrpA_SLOG"/>
</dbReference>
<proteinExistence type="inferred from homology"/>
<dbReference type="InterPro" id="IPR003488">
    <property type="entry name" value="DprA"/>
</dbReference>
<dbReference type="EMBL" id="JAVREU010000034">
    <property type="protein sequence ID" value="MDT0392917.1"/>
    <property type="molecule type" value="Genomic_DNA"/>
</dbReference>
<dbReference type="PANTHER" id="PTHR43022:SF1">
    <property type="entry name" value="PROTEIN SMF"/>
    <property type="match status" value="1"/>
</dbReference>
<dbReference type="Gene3D" id="3.40.50.450">
    <property type="match status" value="1"/>
</dbReference>
<protein>
    <submittedName>
        <fullName evidence="3">DNA-processing protein DprA</fullName>
    </submittedName>
</protein>
<name>A0ABU2PM61_9ACTN</name>
<evidence type="ECO:0000313" key="3">
    <source>
        <dbReference type="EMBL" id="MDT0392917.1"/>
    </source>
</evidence>